<evidence type="ECO:0000256" key="1">
    <source>
        <dbReference type="ARBA" id="ARBA00005614"/>
    </source>
</evidence>
<dbReference type="PROSITE" id="PS00150">
    <property type="entry name" value="ACYLPHOSPHATASE_1"/>
    <property type="match status" value="1"/>
</dbReference>
<dbReference type="SUPFAM" id="SSF54975">
    <property type="entry name" value="Acylphosphatase/BLUF domain-like"/>
    <property type="match status" value="1"/>
</dbReference>
<dbReference type="EC" id="3.6.1.7" evidence="2 4"/>
<comment type="similarity">
    <text evidence="1 5">Belongs to the acylphosphatase family.</text>
</comment>
<feature type="domain" description="Acylphosphatase-like" evidence="6">
    <location>
        <begin position="2"/>
        <end position="90"/>
    </location>
</feature>
<keyword evidence="4" id="KW-0378">Hydrolase</keyword>
<feature type="active site" evidence="4">
    <location>
        <position position="35"/>
    </location>
</feature>
<dbReference type="Proteomes" id="UP000176974">
    <property type="component" value="Unassembled WGS sequence"/>
</dbReference>
<comment type="catalytic activity">
    <reaction evidence="3 4">
        <text>an acyl phosphate + H2O = a carboxylate + phosphate + H(+)</text>
        <dbReference type="Rhea" id="RHEA:14965"/>
        <dbReference type="ChEBI" id="CHEBI:15377"/>
        <dbReference type="ChEBI" id="CHEBI:15378"/>
        <dbReference type="ChEBI" id="CHEBI:29067"/>
        <dbReference type="ChEBI" id="CHEBI:43474"/>
        <dbReference type="ChEBI" id="CHEBI:59918"/>
        <dbReference type="EC" id="3.6.1.7"/>
    </reaction>
</comment>
<reference evidence="7 8" key="1">
    <citation type="journal article" date="2016" name="Nat. Commun.">
        <title>Thousands of microbial genomes shed light on interconnected biogeochemical processes in an aquifer system.</title>
        <authorList>
            <person name="Anantharaman K."/>
            <person name="Brown C.T."/>
            <person name="Hug L.A."/>
            <person name="Sharon I."/>
            <person name="Castelle C.J."/>
            <person name="Probst A.J."/>
            <person name="Thomas B.C."/>
            <person name="Singh A."/>
            <person name="Wilkins M.J."/>
            <person name="Karaoz U."/>
            <person name="Brodie E.L."/>
            <person name="Williams K.H."/>
            <person name="Hubbard S.S."/>
            <person name="Banfield J.F."/>
        </authorList>
    </citation>
    <scope>NUCLEOTIDE SEQUENCE [LARGE SCALE GENOMIC DNA]</scope>
</reference>
<evidence type="ECO:0000259" key="6">
    <source>
        <dbReference type="PROSITE" id="PS51160"/>
    </source>
</evidence>
<dbReference type="InterPro" id="IPR036046">
    <property type="entry name" value="Acylphosphatase-like_dom_sf"/>
</dbReference>
<dbReference type="Pfam" id="PF00708">
    <property type="entry name" value="Acylphosphatase"/>
    <property type="match status" value="1"/>
</dbReference>
<comment type="caution">
    <text evidence="7">The sequence shown here is derived from an EMBL/GenBank/DDBJ whole genome shotgun (WGS) entry which is preliminary data.</text>
</comment>
<name>A0A1G2FBW2_9BACT</name>
<dbReference type="InterPro" id="IPR001792">
    <property type="entry name" value="Acylphosphatase-like_dom"/>
</dbReference>
<proteinExistence type="inferred from homology"/>
<protein>
    <recommendedName>
        <fullName evidence="2 4">acylphosphatase</fullName>
        <ecNumber evidence="2 4">3.6.1.7</ecNumber>
    </recommendedName>
</protein>
<dbReference type="PANTHER" id="PTHR47268">
    <property type="entry name" value="ACYLPHOSPHATASE"/>
    <property type="match status" value="1"/>
</dbReference>
<dbReference type="GO" id="GO:0003998">
    <property type="term" value="F:acylphosphatase activity"/>
    <property type="evidence" value="ECO:0007669"/>
    <property type="project" value="UniProtKB-EC"/>
</dbReference>
<evidence type="ECO:0000256" key="4">
    <source>
        <dbReference type="PROSITE-ProRule" id="PRU00520"/>
    </source>
</evidence>
<gene>
    <name evidence="7" type="ORF">A2815_01130</name>
</gene>
<dbReference type="AlphaFoldDB" id="A0A1G2FBW2"/>
<dbReference type="InterPro" id="IPR017968">
    <property type="entry name" value="Acylphosphatase_CS"/>
</dbReference>
<dbReference type="PROSITE" id="PS51160">
    <property type="entry name" value="ACYLPHOSPHATASE_3"/>
    <property type="match status" value="1"/>
</dbReference>
<dbReference type="Gene3D" id="3.30.70.100">
    <property type="match status" value="1"/>
</dbReference>
<dbReference type="PANTHER" id="PTHR47268:SF4">
    <property type="entry name" value="ACYLPHOSPHATASE"/>
    <property type="match status" value="1"/>
</dbReference>
<evidence type="ECO:0000313" key="8">
    <source>
        <dbReference type="Proteomes" id="UP000176974"/>
    </source>
</evidence>
<dbReference type="EMBL" id="MHMY01000020">
    <property type="protein sequence ID" value="OGZ35068.1"/>
    <property type="molecule type" value="Genomic_DNA"/>
</dbReference>
<accession>A0A1G2FBW2</accession>
<feature type="active site" evidence="4">
    <location>
        <position position="17"/>
    </location>
</feature>
<evidence type="ECO:0000313" key="7">
    <source>
        <dbReference type="EMBL" id="OGZ35068.1"/>
    </source>
</evidence>
<dbReference type="InterPro" id="IPR020456">
    <property type="entry name" value="Acylphosphatase"/>
</dbReference>
<sequence>MIANVFITGFVQGVGFRRFVKKQAVKLGLTGWVKNLPDNRVEALFSGSQETIEKIISICKKGPFLSEVKDVEVLWDQGSEGRTYKTFEIT</sequence>
<evidence type="ECO:0000256" key="3">
    <source>
        <dbReference type="ARBA" id="ARBA00047645"/>
    </source>
</evidence>
<evidence type="ECO:0000256" key="2">
    <source>
        <dbReference type="ARBA" id="ARBA00012150"/>
    </source>
</evidence>
<evidence type="ECO:0000256" key="5">
    <source>
        <dbReference type="RuleBase" id="RU004168"/>
    </source>
</evidence>
<organism evidence="7 8">
    <name type="scientific">Candidatus Portnoybacteria bacterium RIFCSPHIGHO2_01_FULL_40_12b</name>
    <dbReference type="NCBI Taxonomy" id="1801994"/>
    <lineage>
        <taxon>Bacteria</taxon>
        <taxon>Candidatus Portnoyibacteriota</taxon>
    </lineage>
</organism>